<feature type="compositionally biased region" description="Basic and acidic residues" evidence="1">
    <location>
        <begin position="1"/>
        <end position="15"/>
    </location>
</feature>
<evidence type="ECO:0000313" key="2">
    <source>
        <dbReference type="EMBL" id="GHI35191.1"/>
    </source>
</evidence>
<comment type="caution">
    <text evidence="2">The sequence shown here is derived from an EMBL/GenBank/DDBJ whole genome shotgun (WGS) entry which is preliminary data.</text>
</comment>
<gene>
    <name evidence="2" type="ORF">Sdagh_69210</name>
</gene>
<sequence length="76" mass="8518">MGGTRPRFDEQKEVDPQVTTDTSEKTVDRRPETGWAEARRRRGTVPVRTWVPAVEETGAPRTARTGPEANIVRGED</sequence>
<keyword evidence="3" id="KW-1185">Reference proteome</keyword>
<evidence type="ECO:0000313" key="3">
    <source>
        <dbReference type="Proteomes" id="UP001052655"/>
    </source>
</evidence>
<reference evidence="2" key="1">
    <citation type="submission" date="2024-05" db="EMBL/GenBank/DDBJ databases">
        <title>Whole genome shotgun sequence of Streptomyces daghestanicus NBRC 12762.</title>
        <authorList>
            <person name="Komaki H."/>
            <person name="Tamura T."/>
        </authorList>
    </citation>
    <scope>NUCLEOTIDE SEQUENCE</scope>
    <source>
        <strain evidence="2">NBRC 12762</strain>
    </source>
</reference>
<evidence type="ECO:0000256" key="1">
    <source>
        <dbReference type="SAM" id="MobiDB-lite"/>
    </source>
</evidence>
<accession>A0ABQ3QD23</accession>
<name>A0ABQ3QD23_9ACTN</name>
<dbReference type="Proteomes" id="UP001052655">
    <property type="component" value="Unassembled WGS sequence"/>
</dbReference>
<organism evidence="2 3">
    <name type="scientific">Streptomyces daghestanicus</name>
    <dbReference type="NCBI Taxonomy" id="66885"/>
    <lineage>
        <taxon>Bacteria</taxon>
        <taxon>Bacillati</taxon>
        <taxon>Actinomycetota</taxon>
        <taxon>Actinomycetes</taxon>
        <taxon>Kitasatosporales</taxon>
        <taxon>Streptomycetaceae</taxon>
        <taxon>Streptomyces</taxon>
    </lineage>
</organism>
<feature type="region of interest" description="Disordered" evidence="1">
    <location>
        <begin position="1"/>
        <end position="76"/>
    </location>
</feature>
<protein>
    <recommendedName>
        <fullName evidence="4">Transposase</fullName>
    </recommendedName>
</protein>
<feature type="compositionally biased region" description="Basic and acidic residues" evidence="1">
    <location>
        <begin position="22"/>
        <end position="32"/>
    </location>
</feature>
<proteinExistence type="predicted"/>
<evidence type="ECO:0008006" key="4">
    <source>
        <dbReference type="Google" id="ProtNLM"/>
    </source>
</evidence>
<dbReference type="EMBL" id="BNDX01000018">
    <property type="protein sequence ID" value="GHI35191.1"/>
    <property type="molecule type" value="Genomic_DNA"/>
</dbReference>